<keyword evidence="1" id="KW-0812">Transmembrane</keyword>
<evidence type="ECO:0000256" key="1">
    <source>
        <dbReference type="SAM" id="Phobius"/>
    </source>
</evidence>
<dbReference type="Pfam" id="PF01307">
    <property type="entry name" value="Plant_vir_prot"/>
    <property type="match status" value="1"/>
</dbReference>
<proteinExistence type="predicted"/>
<dbReference type="InterPro" id="IPR001896">
    <property type="entry name" value="Plant_vir_prot"/>
</dbReference>
<keyword evidence="1" id="KW-1133">Transmembrane helix</keyword>
<protein>
    <submittedName>
        <fullName evidence="2">Triple gene block protein 2</fullName>
    </submittedName>
</protein>
<name>A0A0H3YHA3_SMYEA</name>
<evidence type="ECO:0000313" key="2">
    <source>
        <dbReference type="EMBL" id="AKN20464.1"/>
    </source>
</evidence>
<dbReference type="EMBL" id="KR350470">
    <property type="protein sequence ID" value="AKN20464.1"/>
    <property type="molecule type" value="Genomic_RNA"/>
</dbReference>
<organismHost>
    <name type="scientific">Chenopodium quinoa</name>
    <name type="common">Quinoa</name>
    <dbReference type="NCBI Taxonomy" id="63459"/>
</organismHost>
<organismHost>
    <name type="scientific">Fragaria vesca</name>
    <name type="common">Woodland strawberry</name>
    <name type="synonym">Potentilla vesca</name>
    <dbReference type="NCBI Taxonomy" id="57918"/>
</organismHost>
<organism evidence="2">
    <name type="scientific">Strawberry mild yellow edge-associated virus</name>
    <name type="common">SMYEaV</name>
    <dbReference type="NCBI Taxonomy" id="12187"/>
    <lineage>
        <taxon>Viruses</taxon>
        <taxon>Riboviria</taxon>
        <taxon>Orthornavirae</taxon>
        <taxon>Kitrinoviricota</taxon>
        <taxon>Alsuviricetes</taxon>
        <taxon>Tymovirales</taxon>
        <taxon>Alphaflexiviridae</taxon>
        <taxon>Potexvirus</taxon>
        <taxon>Potexvirus fragariae</taxon>
    </lineage>
</organism>
<keyword evidence="1" id="KW-0472">Membrane</keyword>
<accession>A0A0H3YHA3</accession>
<organismHost>
    <name type="scientific">Rubus rosifolius</name>
    <dbReference type="NCBI Taxonomy" id="59498"/>
</organismHost>
<reference evidence="2" key="1">
    <citation type="submission" date="2015-04" db="EMBL/GenBank/DDBJ databases">
        <title>Molecular characterization of divergent strawberry mild yellow edge virus isolates from eastern Canada.</title>
        <authorList>
            <person name="Xiang Y."/>
            <person name="Bhagwat B."/>
            <person name="Bernardy M."/>
            <person name="Su L."/>
        </authorList>
    </citation>
    <scope>NUCLEOTIDE SEQUENCE</scope>
    <source>
        <strain evidence="2">AB41-01</strain>
    </source>
</reference>
<sequence>MPLTPPPDHSITYRILAVGLCACCAIYAATRSTLPHTGDNLHSLPYGGKYSDGTKSICYHGPGPSSDLPAFLPELLVLVLVIAIYASSRLDFSVNYRCSCRVHNRPGQ</sequence>
<feature type="transmembrane region" description="Helical" evidence="1">
    <location>
        <begin position="12"/>
        <end position="30"/>
    </location>
</feature>
<feature type="transmembrane region" description="Helical" evidence="1">
    <location>
        <begin position="70"/>
        <end position="87"/>
    </location>
</feature>